<accession>A0A7W6EG69</accession>
<dbReference type="GO" id="GO:0043190">
    <property type="term" value="C:ATP-binding cassette (ABC) transporter complex"/>
    <property type="evidence" value="ECO:0007669"/>
    <property type="project" value="InterPro"/>
</dbReference>
<keyword evidence="4" id="KW-1003">Cell membrane</keyword>
<keyword evidence="5 8" id="KW-0812">Transmembrane</keyword>
<evidence type="ECO:0000313" key="10">
    <source>
        <dbReference type="EMBL" id="MBB3809225.1"/>
    </source>
</evidence>
<proteinExistence type="inferred from homology"/>
<evidence type="ECO:0000256" key="2">
    <source>
        <dbReference type="ARBA" id="ARBA00008034"/>
    </source>
</evidence>
<evidence type="ECO:0000256" key="4">
    <source>
        <dbReference type="ARBA" id="ARBA00022475"/>
    </source>
</evidence>
<feature type="transmembrane region" description="Helical" evidence="9">
    <location>
        <begin position="78"/>
        <end position="100"/>
    </location>
</feature>
<dbReference type="GO" id="GO:0010043">
    <property type="term" value="P:response to zinc ion"/>
    <property type="evidence" value="ECO:0007669"/>
    <property type="project" value="TreeGrafter"/>
</dbReference>
<comment type="similarity">
    <text evidence="2 8">Belongs to the ABC-3 integral membrane protein family.</text>
</comment>
<dbReference type="SUPFAM" id="SSF81345">
    <property type="entry name" value="ABC transporter involved in vitamin B12 uptake, BtuC"/>
    <property type="match status" value="1"/>
</dbReference>
<evidence type="ECO:0000256" key="6">
    <source>
        <dbReference type="ARBA" id="ARBA00022989"/>
    </source>
</evidence>
<feature type="transmembrane region" description="Helical" evidence="9">
    <location>
        <begin position="153"/>
        <end position="174"/>
    </location>
</feature>
<feature type="transmembrane region" description="Helical" evidence="9">
    <location>
        <begin position="12"/>
        <end position="41"/>
    </location>
</feature>
<keyword evidence="3 8" id="KW-0813">Transport</keyword>
<feature type="transmembrane region" description="Helical" evidence="9">
    <location>
        <begin position="271"/>
        <end position="295"/>
    </location>
</feature>
<dbReference type="CDD" id="cd06550">
    <property type="entry name" value="TM_ABC_iron-siderophores_like"/>
    <property type="match status" value="1"/>
</dbReference>
<dbReference type="Gene3D" id="1.10.3470.10">
    <property type="entry name" value="ABC transporter involved in vitamin B12 uptake, BtuC"/>
    <property type="match status" value="1"/>
</dbReference>
<feature type="transmembrane region" description="Helical" evidence="9">
    <location>
        <begin position="53"/>
        <end position="72"/>
    </location>
</feature>
<keyword evidence="11" id="KW-1185">Reference proteome</keyword>
<dbReference type="InterPro" id="IPR001626">
    <property type="entry name" value="ABC_TroCD"/>
</dbReference>
<dbReference type="GO" id="GO:0055085">
    <property type="term" value="P:transmembrane transport"/>
    <property type="evidence" value="ECO:0007669"/>
    <property type="project" value="InterPro"/>
</dbReference>
<comment type="subcellular location">
    <subcellularLocation>
        <location evidence="1 8">Cell membrane</location>
        <topology evidence="1 8">Multi-pass membrane protein</topology>
    </subcellularLocation>
</comment>
<dbReference type="Proteomes" id="UP000537592">
    <property type="component" value="Unassembled WGS sequence"/>
</dbReference>
<evidence type="ECO:0000256" key="5">
    <source>
        <dbReference type="ARBA" id="ARBA00022692"/>
    </source>
</evidence>
<keyword evidence="7 9" id="KW-0472">Membrane</keyword>
<reference evidence="10 11" key="1">
    <citation type="submission" date="2020-08" db="EMBL/GenBank/DDBJ databases">
        <title>Genomic Encyclopedia of Type Strains, Phase IV (KMG-IV): sequencing the most valuable type-strain genomes for metagenomic binning, comparative biology and taxonomic classification.</title>
        <authorList>
            <person name="Goeker M."/>
        </authorList>
    </citation>
    <scope>NUCLEOTIDE SEQUENCE [LARGE SCALE GENOMIC DNA]</scope>
    <source>
        <strain evidence="10 11">DSM 28760</strain>
    </source>
</reference>
<gene>
    <name evidence="10" type="ORF">FHS81_001295</name>
</gene>
<dbReference type="InterPro" id="IPR037294">
    <property type="entry name" value="ABC_BtuC-like"/>
</dbReference>
<dbReference type="PANTHER" id="PTHR30477:SF3">
    <property type="entry name" value="METAL TRANSPORT SYSTEM MEMBRANE PROTEIN CT_069-RELATED"/>
    <property type="match status" value="1"/>
</dbReference>
<feature type="transmembrane region" description="Helical" evidence="9">
    <location>
        <begin position="216"/>
        <end position="236"/>
    </location>
</feature>
<comment type="caution">
    <text evidence="10">The sequence shown here is derived from an EMBL/GenBank/DDBJ whole genome shotgun (WGS) entry which is preliminary data.</text>
</comment>
<evidence type="ECO:0000256" key="1">
    <source>
        <dbReference type="ARBA" id="ARBA00004651"/>
    </source>
</evidence>
<evidence type="ECO:0000256" key="3">
    <source>
        <dbReference type="ARBA" id="ARBA00022448"/>
    </source>
</evidence>
<evidence type="ECO:0000256" key="9">
    <source>
        <dbReference type="SAM" id="Phobius"/>
    </source>
</evidence>
<evidence type="ECO:0000313" key="11">
    <source>
        <dbReference type="Proteomes" id="UP000537592"/>
    </source>
</evidence>
<dbReference type="EMBL" id="JACICC010000002">
    <property type="protein sequence ID" value="MBB3809225.1"/>
    <property type="molecule type" value="Genomic_DNA"/>
</dbReference>
<keyword evidence="6 9" id="KW-1133">Transmembrane helix</keyword>
<name>A0A7W6EG69_9HYPH</name>
<feature type="transmembrane region" description="Helical" evidence="9">
    <location>
        <begin position="243"/>
        <end position="265"/>
    </location>
</feature>
<evidence type="ECO:0000256" key="7">
    <source>
        <dbReference type="ARBA" id="ARBA00023136"/>
    </source>
</evidence>
<dbReference type="PANTHER" id="PTHR30477">
    <property type="entry name" value="ABC-TRANSPORTER METAL-BINDING PROTEIN"/>
    <property type="match status" value="1"/>
</dbReference>
<dbReference type="Pfam" id="PF00950">
    <property type="entry name" value="ABC-3"/>
    <property type="match status" value="1"/>
</dbReference>
<evidence type="ECO:0000256" key="8">
    <source>
        <dbReference type="RuleBase" id="RU003943"/>
    </source>
</evidence>
<sequence length="403" mass="42300">MDALFDQKLMAALFFSAGYNTTLVTIGAALLGASAGAVGAFMMLRKRSLVSDAISHATLPGLALAFIVMALATGDGRFMPGLMLGAALSAWLGLLALEWVTRRTRLTEDVAIGAVLSVFFGLGVTLLTVIQVMDTGRRAGIGGFLLGSTAGMLRSEAELIAVAAALCGVAVYVLRRPFTLVSFDPAYAATQGISVRMTDLALLALALIVTVIGLKVAGLVLIVALTILPPVIARFWTNRPGRLPLIAAAVGAFSAYAGAVISSLGPGLPTGALIVLVSFAVFVVSLVFSPLRGLLAGQMEMLALRARVHERQGLLAMARDEPVYDRMTLRVLRRAGFIRADGVPTPAGHAAAKAAQREETLWSLYRRLFPDEAAAGGYHGLTPINDALPSDIVRDLEARVAVH</sequence>
<dbReference type="RefSeq" id="WP_183751209.1">
    <property type="nucleotide sequence ID" value="NZ_JACICC010000002.1"/>
</dbReference>
<dbReference type="AlphaFoldDB" id="A0A7W6EG69"/>
<organism evidence="10 11">
    <name type="scientific">Pseudochelatococcus contaminans</name>
    <dbReference type="NCBI Taxonomy" id="1538103"/>
    <lineage>
        <taxon>Bacteria</taxon>
        <taxon>Pseudomonadati</taxon>
        <taxon>Pseudomonadota</taxon>
        <taxon>Alphaproteobacteria</taxon>
        <taxon>Hyphomicrobiales</taxon>
        <taxon>Chelatococcaceae</taxon>
        <taxon>Pseudochelatococcus</taxon>
    </lineage>
</organism>
<protein>
    <submittedName>
        <fullName evidence="10">Manganese/zinc/iron transport system permease protein</fullName>
    </submittedName>
</protein>
<feature type="transmembrane region" description="Helical" evidence="9">
    <location>
        <begin position="112"/>
        <end position="133"/>
    </location>
</feature>